<keyword evidence="3" id="KW-0274">FAD</keyword>
<comment type="cofactor">
    <cofactor evidence="1">
        <name>FAD</name>
        <dbReference type="ChEBI" id="CHEBI:57692"/>
    </cofactor>
</comment>
<dbReference type="SUPFAM" id="SSF51905">
    <property type="entry name" value="FAD/NAD(P)-binding domain"/>
    <property type="match status" value="1"/>
</dbReference>
<keyword evidence="5" id="KW-0560">Oxidoreductase</keyword>
<feature type="domain" description="FAD-binding" evidence="7">
    <location>
        <begin position="143"/>
        <end position="209"/>
    </location>
</feature>
<dbReference type="OrthoDB" id="10053569at2759"/>
<dbReference type="Proteomes" id="UP000792457">
    <property type="component" value="Unassembled WGS sequence"/>
</dbReference>
<protein>
    <recommendedName>
        <fullName evidence="7">FAD-binding domain-containing protein</fullName>
    </recommendedName>
</protein>
<dbReference type="InterPro" id="IPR002938">
    <property type="entry name" value="FAD-bd"/>
</dbReference>
<dbReference type="PANTHER" id="PTHR46028:SF2">
    <property type="entry name" value="KYNURENINE 3-MONOOXYGENASE"/>
    <property type="match status" value="1"/>
</dbReference>
<proteinExistence type="predicted"/>
<accession>A0A8K0NYP8</accession>
<gene>
    <name evidence="8" type="ORF">J437_LFUL005278</name>
</gene>
<keyword evidence="9" id="KW-1185">Reference proteome</keyword>
<dbReference type="EMBL" id="KZ308291">
    <property type="protein sequence ID" value="KAG8226627.1"/>
    <property type="molecule type" value="Genomic_DNA"/>
</dbReference>
<keyword evidence="6" id="KW-0503">Monooxygenase</keyword>
<dbReference type="Gene3D" id="3.50.50.60">
    <property type="entry name" value="FAD/NAD(P)-binding domain"/>
    <property type="match status" value="1"/>
</dbReference>
<evidence type="ECO:0000256" key="6">
    <source>
        <dbReference type="ARBA" id="ARBA00023033"/>
    </source>
</evidence>
<name>A0A8K0NYP8_LADFU</name>
<evidence type="ECO:0000256" key="2">
    <source>
        <dbReference type="ARBA" id="ARBA00022630"/>
    </source>
</evidence>
<dbReference type="GO" id="GO:0070189">
    <property type="term" value="P:kynurenine metabolic process"/>
    <property type="evidence" value="ECO:0007669"/>
    <property type="project" value="TreeGrafter"/>
</dbReference>
<sequence>MSLLAAEKNPNVKLHFEHKMVYGDLSKGEITLENQTYIEHGYMELCIPPTSSGDFAMEANYLHIWPRGSFMMIALPNQDHSWTVTLFMPFAQFESLSTPDALIGFFSKYYPDAIPLLGKEKLINDFFSSKPSPLVSVKYRQNTACKPYHVGSSALIIGDAAHAMVPFYGQGMNAGFEDCTILDNLMMKHKNDLKKVLEEFSEYRNPDAESICNLAMYNYIEVFVLV</sequence>
<reference evidence="8" key="2">
    <citation type="submission" date="2017-10" db="EMBL/GenBank/DDBJ databases">
        <title>Ladona fulva Genome sequencing and assembly.</title>
        <authorList>
            <person name="Murali S."/>
            <person name="Richards S."/>
            <person name="Bandaranaike D."/>
            <person name="Bellair M."/>
            <person name="Blankenburg K."/>
            <person name="Chao H."/>
            <person name="Dinh H."/>
            <person name="Doddapaneni H."/>
            <person name="Dugan-Rocha S."/>
            <person name="Elkadiri S."/>
            <person name="Gnanaolivu R."/>
            <person name="Hernandez B."/>
            <person name="Skinner E."/>
            <person name="Javaid M."/>
            <person name="Lee S."/>
            <person name="Li M."/>
            <person name="Ming W."/>
            <person name="Munidasa M."/>
            <person name="Muniz J."/>
            <person name="Nguyen L."/>
            <person name="Hughes D."/>
            <person name="Osuji N."/>
            <person name="Pu L.-L."/>
            <person name="Puazo M."/>
            <person name="Qu C."/>
            <person name="Quiroz J."/>
            <person name="Raj R."/>
            <person name="Weissenberger G."/>
            <person name="Xin Y."/>
            <person name="Zou X."/>
            <person name="Han Y."/>
            <person name="Worley K."/>
            <person name="Muzny D."/>
            <person name="Gibbs R."/>
        </authorList>
    </citation>
    <scope>NUCLEOTIDE SEQUENCE</scope>
    <source>
        <strain evidence="8">Sampled in the wild</strain>
    </source>
</reference>
<reference evidence="8" key="1">
    <citation type="submission" date="2013-04" db="EMBL/GenBank/DDBJ databases">
        <authorList>
            <person name="Qu J."/>
            <person name="Murali S.C."/>
            <person name="Bandaranaike D."/>
            <person name="Bellair M."/>
            <person name="Blankenburg K."/>
            <person name="Chao H."/>
            <person name="Dinh H."/>
            <person name="Doddapaneni H."/>
            <person name="Downs B."/>
            <person name="Dugan-Rocha S."/>
            <person name="Elkadiri S."/>
            <person name="Gnanaolivu R.D."/>
            <person name="Hernandez B."/>
            <person name="Javaid M."/>
            <person name="Jayaseelan J.C."/>
            <person name="Lee S."/>
            <person name="Li M."/>
            <person name="Ming W."/>
            <person name="Munidasa M."/>
            <person name="Muniz J."/>
            <person name="Nguyen L."/>
            <person name="Ongeri F."/>
            <person name="Osuji N."/>
            <person name="Pu L.-L."/>
            <person name="Puazo M."/>
            <person name="Qu C."/>
            <person name="Quiroz J."/>
            <person name="Raj R."/>
            <person name="Weissenberger G."/>
            <person name="Xin Y."/>
            <person name="Zou X."/>
            <person name="Han Y."/>
            <person name="Richards S."/>
            <person name="Worley K."/>
            <person name="Muzny D."/>
            <person name="Gibbs R."/>
        </authorList>
    </citation>
    <scope>NUCLEOTIDE SEQUENCE</scope>
    <source>
        <strain evidence="8">Sampled in the wild</strain>
    </source>
</reference>
<dbReference type="Pfam" id="PF01494">
    <property type="entry name" value="FAD_binding_3"/>
    <property type="match status" value="1"/>
</dbReference>
<dbReference type="GO" id="GO:0004502">
    <property type="term" value="F:kynurenine 3-monooxygenase activity"/>
    <property type="evidence" value="ECO:0007669"/>
    <property type="project" value="TreeGrafter"/>
</dbReference>
<dbReference type="InterPro" id="IPR036188">
    <property type="entry name" value="FAD/NAD-bd_sf"/>
</dbReference>
<evidence type="ECO:0000256" key="4">
    <source>
        <dbReference type="ARBA" id="ARBA00022857"/>
    </source>
</evidence>
<evidence type="ECO:0000256" key="3">
    <source>
        <dbReference type="ARBA" id="ARBA00022827"/>
    </source>
</evidence>
<dbReference type="GO" id="GO:0005741">
    <property type="term" value="C:mitochondrial outer membrane"/>
    <property type="evidence" value="ECO:0007669"/>
    <property type="project" value="TreeGrafter"/>
</dbReference>
<evidence type="ECO:0000256" key="1">
    <source>
        <dbReference type="ARBA" id="ARBA00001974"/>
    </source>
</evidence>
<keyword evidence="2" id="KW-0285">Flavoprotein</keyword>
<evidence type="ECO:0000259" key="7">
    <source>
        <dbReference type="Pfam" id="PF01494"/>
    </source>
</evidence>
<dbReference type="PANTHER" id="PTHR46028">
    <property type="entry name" value="KYNURENINE 3-MONOOXYGENASE"/>
    <property type="match status" value="1"/>
</dbReference>
<comment type="caution">
    <text evidence="8">The sequence shown here is derived from an EMBL/GenBank/DDBJ whole genome shotgun (WGS) entry which is preliminary data.</text>
</comment>
<organism evidence="8 9">
    <name type="scientific">Ladona fulva</name>
    <name type="common">Scarce chaser dragonfly</name>
    <name type="synonym">Libellula fulva</name>
    <dbReference type="NCBI Taxonomy" id="123851"/>
    <lineage>
        <taxon>Eukaryota</taxon>
        <taxon>Metazoa</taxon>
        <taxon>Ecdysozoa</taxon>
        <taxon>Arthropoda</taxon>
        <taxon>Hexapoda</taxon>
        <taxon>Insecta</taxon>
        <taxon>Pterygota</taxon>
        <taxon>Palaeoptera</taxon>
        <taxon>Odonata</taxon>
        <taxon>Epiprocta</taxon>
        <taxon>Anisoptera</taxon>
        <taxon>Libelluloidea</taxon>
        <taxon>Libellulidae</taxon>
        <taxon>Ladona</taxon>
    </lineage>
</organism>
<evidence type="ECO:0000256" key="5">
    <source>
        <dbReference type="ARBA" id="ARBA00023002"/>
    </source>
</evidence>
<evidence type="ECO:0000313" key="9">
    <source>
        <dbReference type="Proteomes" id="UP000792457"/>
    </source>
</evidence>
<keyword evidence="4" id="KW-0521">NADP</keyword>
<evidence type="ECO:0000313" key="8">
    <source>
        <dbReference type="EMBL" id="KAG8226627.1"/>
    </source>
</evidence>
<dbReference type="AlphaFoldDB" id="A0A8K0NYP8"/>
<dbReference type="GO" id="GO:0071949">
    <property type="term" value="F:FAD binding"/>
    <property type="evidence" value="ECO:0007669"/>
    <property type="project" value="InterPro"/>
</dbReference>